<dbReference type="Gene3D" id="3.90.1150.30">
    <property type="match status" value="1"/>
</dbReference>
<comment type="caution">
    <text evidence="1">The sequence shown here is derived from an EMBL/GenBank/DDBJ whole genome shotgun (WGS) entry which is preliminary data.</text>
</comment>
<protein>
    <submittedName>
        <fullName evidence="1">MmcQ/YjbR family DNA-binding protein</fullName>
    </submittedName>
</protein>
<dbReference type="InterPro" id="IPR058532">
    <property type="entry name" value="YjbR/MT2646/Rv2570-like"/>
</dbReference>
<dbReference type="RefSeq" id="WP_137261444.1">
    <property type="nucleotide sequence ID" value="NZ_SZQL01000006.1"/>
</dbReference>
<dbReference type="SUPFAM" id="SSF142906">
    <property type="entry name" value="YjbR-like"/>
    <property type="match status" value="1"/>
</dbReference>
<dbReference type="Proteomes" id="UP000305848">
    <property type="component" value="Unassembled WGS sequence"/>
</dbReference>
<name>A0A4V5UWG2_9BACT</name>
<dbReference type="PANTHER" id="PTHR35145:SF1">
    <property type="entry name" value="CYTOPLASMIC PROTEIN"/>
    <property type="match status" value="1"/>
</dbReference>
<dbReference type="GO" id="GO:0003677">
    <property type="term" value="F:DNA binding"/>
    <property type="evidence" value="ECO:0007669"/>
    <property type="project" value="UniProtKB-KW"/>
</dbReference>
<dbReference type="PANTHER" id="PTHR35145">
    <property type="entry name" value="CYTOPLASMIC PROTEIN-RELATED"/>
    <property type="match status" value="1"/>
</dbReference>
<dbReference type="OrthoDB" id="9789813at2"/>
<dbReference type="EMBL" id="SZQL01000006">
    <property type="protein sequence ID" value="TKK68823.1"/>
    <property type="molecule type" value="Genomic_DNA"/>
</dbReference>
<gene>
    <name evidence="1" type="ORF">FC093_09000</name>
</gene>
<dbReference type="AlphaFoldDB" id="A0A4V5UWG2"/>
<organism evidence="1 2">
    <name type="scientific">Ilyomonas limi</name>
    <dbReference type="NCBI Taxonomy" id="2575867"/>
    <lineage>
        <taxon>Bacteria</taxon>
        <taxon>Pseudomonadati</taxon>
        <taxon>Bacteroidota</taxon>
        <taxon>Chitinophagia</taxon>
        <taxon>Chitinophagales</taxon>
        <taxon>Chitinophagaceae</taxon>
        <taxon>Ilyomonas</taxon>
    </lineage>
</organism>
<keyword evidence="1" id="KW-0238">DNA-binding</keyword>
<evidence type="ECO:0000313" key="1">
    <source>
        <dbReference type="EMBL" id="TKK68823.1"/>
    </source>
</evidence>
<dbReference type="InterPro" id="IPR007351">
    <property type="entry name" value="YjbR"/>
</dbReference>
<dbReference type="InterPro" id="IPR038056">
    <property type="entry name" value="YjbR-like_sf"/>
</dbReference>
<reference evidence="1 2" key="1">
    <citation type="submission" date="2019-05" db="EMBL/GenBank/DDBJ databases">
        <title>Panacibacter sp. strain 17mud1-8 Genome sequencing and assembly.</title>
        <authorList>
            <person name="Chhetri G."/>
        </authorList>
    </citation>
    <scope>NUCLEOTIDE SEQUENCE [LARGE SCALE GENOMIC DNA]</scope>
    <source>
        <strain evidence="1 2">17mud1-8</strain>
    </source>
</reference>
<evidence type="ECO:0000313" key="2">
    <source>
        <dbReference type="Proteomes" id="UP000305848"/>
    </source>
</evidence>
<sequence length="109" mass="12444">MDIETLRTYALQLPGVEETLPFGPDNLVFKVKGKMFLLLPLDTVPVQFNVKCNPDEAIELREQYPHSILPGYHMNKKHWNTVIVDGTLTTQQLLQFIHNSYHLVAGGKK</sequence>
<accession>A0A4V5UWG2</accession>
<keyword evidence="2" id="KW-1185">Reference proteome</keyword>
<proteinExistence type="predicted"/>
<dbReference type="Pfam" id="PF04237">
    <property type="entry name" value="YjbR"/>
    <property type="match status" value="1"/>
</dbReference>